<proteinExistence type="predicted"/>
<evidence type="ECO:0000256" key="1">
    <source>
        <dbReference type="SAM" id="Phobius"/>
    </source>
</evidence>
<feature type="transmembrane region" description="Helical" evidence="1">
    <location>
        <begin position="207"/>
        <end position="227"/>
    </location>
</feature>
<gene>
    <name evidence="2" type="ORF">FHS34_007610</name>
</gene>
<keyword evidence="1" id="KW-1133">Transmembrane helix</keyword>
<dbReference type="AlphaFoldDB" id="A0A7W9UVB7"/>
<keyword evidence="1" id="KW-0812">Transmembrane</keyword>
<feature type="transmembrane region" description="Helical" evidence="1">
    <location>
        <begin position="169"/>
        <end position="187"/>
    </location>
</feature>
<feature type="transmembrane region" description="Helical" evidence="1">
    <location>
        <begin position="278"/>
        <end position="299"/>
    </location>
</feature>
<organism evidence="2 3">
    <name type="scientific">Streptomyces echinatus</name>
    <dbReference type="NCBI Taxonomy" id="67293"/>
    <lineage>
        <taxon>Bacteria</taxon>
        <taxon>Bacillati</taxon>
        <taxon>Actinomycetota</taxon>
        <taxon>Actinomycetes</taxon>
        <taxon>Kitasatosporales</taxon>
        <taxon>Streptomycetaceae</taxon>
        <taxon>Streptomyces</taxon>
    </lineage>
</organism>
<feature type="transmembrane region" description="Helical" evidence="1">
    <location>
        <begin position="239"/>
        <end position="258"/>
    </location>
</feature>
<comment type="caution">
    <text evidence="2">The sequence shown here is derived from an EMBL/GenBank/DDBJ whole genome shotgun (WGS) entry which is preliminary data.</text>
</comment>
<dbReference type="Proteomes" id="UP000585836">
    <property type="component" value="Unassembled WGS sequence"/>
</dbReference>
<feature type="transmembrane region" description="Helical" evidence="1">
    <location>
        <begin position="129"/>
        <end position="149"/>
    </location>
</feature>
<keyword evidence="3" id="KW-1185">Reference proteome</keyword>
<evidence type="ECO:0000313" key="3">
    <source>
        <dbReference type="Proteomes" id="UP000585836"/>
    </source>
</evidence>
<evidence type="ECO:0000313" key="2">
    <source>
        <dbReference type="EMBL" id="MBB5932101.1"/>
    </source>
</evidence>
<dbReference type="RefSeq" id="WP_184974124.1">
    <property type="nucleotide sequence ID" value="NZ_BAAAWF010000070.1"/>
</dbReference>
<dbReference type="EMBL" id="JACHJK010000021">
    <property type="protein sequence ID" value="MBB5932101.1"/>
    <property type="molecule type" value="Genomic_DNA"/>
</dbReference>
<feature type="transmembrane region" description="Helical" evidence="1">
    <location>
        <begin position="82"/>
        <end position="102"/>
    </location>
</feature>
<sequence>MDWLDRAGRLAAYGAALVMTPYLLIKVSWVVGALSGLLPIGDGFEPAGWVVLNTATIGMAVLGITMALALVRPWGTRIPGPLVAFVAWVGSGFLVALLPYAVLDSLLGGSDGERPSDSHGPSMPGWEDVLIQISFVGMGLGLAIALPAYVRRRWPHVFAGRSGSGGRRAALAAAGVGTVIGVVWLYWAVGGPAGIAHPAGRAISWRLLNGVCGLWALTASAATWSLVRNRPTRLPRRVPVTLGLLGTGSLFAWSGWKLPLTLYVATARPVGTSLPENLAVAAVLHAAAAAAGAVMWPAVIGRRTREGTAPGLPQTSPGPAD</sequence>
<protein>
    <submittedName>
        <fullName evidence="2">Uncharacterized protein</fullName>
    </submittedName>
</protein>
<feature type="transmembrane region" description="Helical" evidence="1">
    <location>
        <begin position="47"/>
        <end position="70"/>
    </location>
</feature>
<feature type="transmembrane region" description="Helical" evidence="1">
    <location>
        <begin position="12"/>
        <end position="35"/>
    </location>
</feature>
<keyword evidence="1" id="KW-0472">Membrane</keyword>
<name>A0A7W9UVB7_9ACTN</name>
<reference evidence="2 3" key="1">
    <citation type="submission" date="2020-08" db="EMBL/GenBank/DDBJ databases">
        <title>Genomic Encyclopedia of Type Strains, Phase III (KMG-III): the genomes of soil and plant-associated and newly described type strains.</title>
        <authorList>
            <person name="Whitman W."/>
        </authorList>
    </citation>
    <scope>NUCLEOTIDE SEQUENCE [LARGE SCALE GENOMIC DNA]</scope>
    <source>
        <strain evidence="2 3">CECT 3313</strain>
    </source>
</reference>
<accession>A0A7W9UVB7</accession>